<dbReference type="WBParaSite" id="PS1159_v2.g129.t1">
    <property type="protein sequence ID" value="PS1159_v2.g129.t1"/>
    <property type="gene ID" value="PS1159_v2.g129"/>
</dbReference>
<organism evidence="1 2">
    <name type="scientific">Panagrolaimus sp. PS1159</name>
    <dbReference type="NCBI Taxonomy" id="55785"/>
    <lineage>
        <taxon>Eukaryota</taxon>
        <taxon>Metazoa</taxon>
        <taxon>Ecdysozoa</taxon>
        <taxon>Nematoda</taxon>
        <taxon>Chromadorea</taxon>
        <taxon>Rhabditida</taxon>
        <taxon>Tylenchina</taxon>
        <taxon>Panagrolaimomorpha</taxon>
        <taxon>Panagrolaimoidea</taxon>
        <taxon>Panagrolaimidae</taxon>
        <taxon>Panagrolaimus</taxon>
    </lineage>
</organism>
<dbReference type="Proteomes" id="UP000887580">
    <property type="component" value="Unplaced"/>
</dbReference>
<evidence type="ECO:0000313" key="1">
    <source>
        <dbReference type="Proteomes" id="UP000887580"/>
    </source>
</evidence>
<accession>A0AC35F1V9</accession>
<name>A0AC35F1V9_9BILA</name>
<sequence>MSLNQELEEEITVISSIFDDIINIESDQTILCSFNNIVDIRFKLSNKYPKKSSPKIEICGPSISTEIKHKLKDKLDKICEENFGDPVLYYCITAAKEFIDSLTLEKMDEKEEDDTLEDTKQNKRKEEKAKVIVPEIYGTDTLSDRKSVFQAHVARINSKEEAMTVLDSLMSNSKIARATHRIYAYRTYVTKNGKNLPLNDCADDGETGAGIKLQHLLQIMKIDNIMLVVTRWYGGVHLGADRFRHIQNKARQAITESGFWK</sequence>
<protein>
    <submittedName>
        <fullName evidence="2">RWD domain-containing protein</fullName>
    </submittedName>
</protein>
<evidence type="ECO:0000313" key="2">
    <source>
        <dbReference type="WBParaSite" id="PS1159_v2.g129.t1"/>
    </source>
</evidence>
<proteinExistence type="predicted"/>
<reference evidence="2" key="1">
    <citation type="submission" date="2022-11" db="UniProtKB">
        <authorList>
            <consortium name="WormBaseParasite"/>
        </authorList>
    </citation>
    <scope>IDENTIFICATION</scope>
</reference>